<reference evidence="1 2" key="1">
    <citation type="journal article" date="2016" name="Front. Microbiol.">
        <title>Genomic Resource of Rice Seed Associated Bacteria.</title>
        <authorList>
            <person name="Midha S."/>
            <person name="Bansal K."/>
            <person name="Sharma S."/>
            <person name="Kumar N."/>
            <person name="Patil P.P."/>
            <person name="Chaudhry V."/>
            <person name="Patil P.B."/>
        </authorList>
    </citation>
    <scope>NUCLEOTIDE SEQUENCE [LARGE SCALE GENOMIC DNA]</scope>
    <source>
        <strain evidence="1 2">NS115</strain>
    </source>
</reference>
<keyword evidence="2" id="KW-1185">Reference proteome</keyword>
<organism evidence="1 2">
    <name type="scientific">Paenibacillus jamilae</name>
    <dbReference type="NCBI Taxonomy" id="114136"/>
    <lineage>
        <taxon>Bacteria</taxon>
        <taxon>Bacillati</taxon>
        <taxon>Bacillota</taxon>
        <taxon>Bacilli</taxon>
        <taxon>Bacillales</taxon>
        <taxon>Paenibacillaceae</taxon>
        <taxon>Paenibacillus</taxon>
    </lineage>
</organism>
<accession>A0ACC5A0M8</accession>
<dbReference type="EMBL" id="LDRX01000015">
    <property type="protein sequence ID" value="KTS84440.1"/>
    <property type="molecule type" value="Genomic_DNA"/>
</dbReference>
<protein>
    <submittedName>
        <fullName evidence="1">Uncharacterized protein</fullName>
    </submittedName>
</protein>
<comment type="caution">
    <text evidence="1">The sequence shown here is derived from an EMBL/GenBank/DDBJ whole genome shotgun (WGS) entry which is preliminary data.</text>
</comment>
<dbReference type="Proteomes" id="UP000074866">
    <property type="component" value="Unassembled WGS sequence"/>
</dbReference>
<gene>
    <name evidence="1" type="ORF">NS115_03660</name>
</gene>
<name>A0ACC5A0M8_9BACL</name>
<proteinExistence type="predicted"/>
<evidence type="ECO:0000313" key="2">
    <source>
        <dbReference type="Proteomes" id="UP000074866"/>
    </source>
</evidence>
<evidence type="ECO:0000313" key="1">
    <source>
        <dbReference type="EMBL" id="KTS84440.1"/>
    </source>
</evidence>
<sequence length="123" mass="13609">MLIVYATRTGNTRRFLSKTGFRTQPIEAGDVTEPFILATYTDGEGEVPERVWSFLETNSKQLVGVAAGGSRNFGQWFGRAADEIAAEYDVPVIHRFELSGTPSDVETFKKGVGTLVKLYQSEQ</sequence>